<dbReference type="OrthoDB" id="9809047at2"/>
<evidence type="ECO:0000256" key="3">
    <source>
        <dbReference type="ARBA" id="ARBA00022683"/>
    </source>
</evidence>
<dbReference type="GO" id="GO:0009401">
    <property type="term" value="P:phosphoenolpyruvate-dependent sugar phosphotransferase system"/>
    <property type="evidence" value="ECO:0007669"/>
    <property type="project" value="UniProtKB-KW"/>
</dbReference>
<dbReference type="GO" id="GO:0005737">
    <property type="term" value="C:cytoplasm"/>
    <property type="evidence" value="ECO:0007669"/>
    <property type="project" value="UniProtKB-SubCell"/>
</dbReference>
<name>A0A011V3E4_RUMAL</name>
<organism evidence="5 6">
    <name type="scientific">Ruminococcus albus SY3</name>
    <dbReference type="NCBI Taxonomy" id="1341156"/>
    <lineage>
        <taxon>Bacteria</taxon>
        <taxon>Bacillati</taxon>
        <taxon>Bacillota</taxon>
        <taxon>Clostridia</taxon>
        <taxon>Eubacteriales</taxon>
        <taxon>Oscillospiraceae</taxon>
        <taxon>Ruminococcus</taxon>
    </lineage>
</organism>
<evidence type="ECO:0000256" key="2">
    <source>
        <dbReference type="ARBA" id="ARBA00022490"/>
    </source>
</evidence>
<keyword evidence="2" id="KW-0963">Cytoplasm</keyword>
<dbReference type="PANTHER" id="PTHR33705">
    <property type="entry name" value="PHOSPHOCARRIER PROTEIN HPR"/>
    <property type="match status" value="1"/>
</dbReference>
<keyword evidence="6" id="KW-1185">Reference proteome</keyword>
<reference evidence="5 6" key="1">
    <citation type="submission" date="2013-06" db="EMBL/GenBank/DDBJ databases">
        <title>Rumen cellulosomics: divergent fiber-degrading strategies revealed by comparative genome-wide analysis of six Ruminococcal strains.</title>
        <authorList>
            <person name="Dassa B."/>
            <person name="Borovok I."/>
            <person name="Lamed R."/>
            <person name="Flint H."/>
            <person name="Yeoman C.J."/>
            <person name="White B."/>
            <person name="Bayer E.A."/>
        </authorList>
    </citation>
    <scope>NUCLEOTIDE SEQUENCE [LARGE SCALE GENOMIC DNA]</scope>
    <source>
        <strain evidence="5 6">SY3</strain>
    </source>
</reference>
<dbReference type="NCBIfam" id="TIGR01003">
    <property type="entry name" value="PTS_HPr_family"/>
    <property type="match status" value="1"/>
</dbReference>
<comment type="subcellular location">
    <subcellularLocation>
        <location evidence="1">Cytoplasm</location>
    </subcellularLocation>
</comment>
<dbReference type="InterPro" id="IPR050399">
    <property type="entry name" value="HPr"/>
</dbReference>
<protein>
    <submittedName>
        <fullName evidence="5">PTS beta-glucoside transporter subunit IIABC</fullName>
    </submittedName>
</protein>
<dbReference type="SUPFAM" id="SSF55594">
    <property type="entry name" value="HPr-like"/>
    <property type="match status" value="1"/>
</dbReference>
<keyword evidence="3" id="KW-0598">Phosphotransferase system</keyword>
<gene>
    <name evidence="5" type="ORF">RASY3_09790</name>
</gene>
<dbReference type="AlphaFoldDB" id="A0A011V3E4"/>
<dbReference type="PATRIC" id="fig|1341156.4.peg.1256"/>
<accession>A0A011V3E4</accession>
<dbReference type="PROSITE" id="PS51350">
    <property type="entry name" value="PTS_HPR_DOM"/>
    <property type="match status" value="1"/>
</dbReference>
<dbReference type="RefSeq" id="WP_037287412.1">
    <property type="nucleotide sequence ID" value="NZ_JEOB01000002.1"/>
</dbReference>
<evidence type="ECO:0000256" key="1">
    <source>
        <dbReference type="ARBA" id="ARBA00004496"/>
    </source>
</evidence>
<proteinExistence type="predicted"/>
<evidence type="ECO:0000259" key="4">
    <source>
        <dbReference type="PROSITE" id="PS51350"/>
    </source>
</evidence>
<dbReference type="Proteomes" id="UP000021369">
    <property type="component" value="Unassembled WGS sequence"/>
</dbReference>
<dbReference type="PANTHER" id="PTHR33705:SF2">
    <property type="entry name" value="PHOSPHOCARRIER PROTEIN NPR"/>
    <property type="match status" value="1"/>
</dbReference>
<sequence length="88" mass="9303">MVSKKVEIVNAEGMHMRPAGLIAKAVKAHPDSEVIIKAEGKEIKAKAVMQIMAAGLKKGTVVEIVVNGGEEQAVLDEIAAMFENGFGE</sequence>
<feature type="domain" description="HPr" evidence="4">
    <location>
        <begin position="1"/>
        <end position="88"/>
    </location>
</feature>
<dbReference type="PRINTS" id="PR00107">
    <property type="entry name" value="PHOSPHOCPHPR"/>
</dbReference>
<dbReference type="InterPro" id="IPR035895">
    <property type="entry name" value="HPr-like_sf"/>
</dbReference>
<dbReference type="CDD" id="cd00367">
    <property type="entry name" value="PTS-HPr_like"/>
    <property type="match status" value="1"/>
</dbReference>
<comment type="caution">
    <text evidence="5">The sequence shown here is derived from an EMBL/GenBank/DDBJ whole genome shotgun (WGS) entry which is preliminary data.</text>
</comment>
<dbReference type="Gene3D" id="3.30.1340.10">
    <property type="entry name" value="HPr-like"/>
    <property type="match status" value="1"/>
</dbReference>
<dbReference type="Pfam" id="PF00381">
    <property type="entry name" value="PTS-HPr"/>
    <property type="match status" value="1"/>
</dbReference>
<evidence type="ECO:0000313" key="5">
    <source>
        <dbReference type="EMBL" id="EXM39967.1"/>
    </source>
</evidence>
<dbReference type="EMBL" id="JEOB01000002">
    <property type="protein sequence ID" value="EXM39967.1"/>
    <property type="molecule type" value="Genomic_DNA"/>
</dbReference>
<dbReference type="InterPro" id="IPR000032">
    <property type="entry name" value="HPr-like"/>
</dbReference>
<evidence type="ECO:0000313" key="6">
    <source>
        <dbReference type="Proteomes" id="UP000021369"/>
    </source>
</evidence>